<dbReference type="Proteomes" id="UP000218366">
    <property type="component" value="Unassembled WGS sequence"/>
</dbReference>
<dbReference type="OrthoDB" id="7996304at2"/>
<dbReference type="EMBL" id="NWMW01000002">
    <property type="protein sequence ID" value="PCD01965.1"/>
    <property type="molecule type" value="Genomic_DNA"/>
</dbReference>
<sequence length="204" mass="20294">MDEEIERLVVNVRADTAGFARDVAAMRASLEGPMEAGAARAGRAIDTTLARALRTGKLGFEDLGRIATAVLGEIAVSAVQGGLGSLLGGAKGGSGGGGLVSALLGLFGGAPGRATGGPVSPGRPYWVGERGPELFVPTSAGRVEVPGGATDVRPVATPILPAAGPREVRVAITVNARGGEAPAALAQSGRQVARAVRAALMREA</sequence>
<dbReference type="RefSeq" id="WP_096343343.1">
    <property type="nucleotide sequence ID" value="NZ_NWMW01000002.1"/>
</dbReference>
<name>A0A2A4B1X7_9SPHN</name>
<proteinExistence type="predicted"/>
<evidence type="ECO:0000313" key="1">
    <source>
        <dbReference type="EMBL" id="PCD01965.1"/>
    </source>
</evidence>
<gene>
    <name evidence="1" type="ORF">COC42_10730</name>
</gene>
<evidence type="ECO:0000313" key="2">
    <source>
        <dbReference type="Proteomes" id="UP000218366"/>
    </source>
</evidence>
<protein>
    <submittedName>
        <fullName evidence="1">Tail tape measure protein</fullName>
    </submittedName>
</protein>
<reference evidence="1 2" key="1">
    <citation type="submission" date="2017-09" db="EMBL/GenBank/DDBJ databases">
        <title>Sphingomonas spermidinifaciens 9NM-10, whole genome shotgun sequence.</title>
        <authorList>
            <person name="Feng G."/>
            <person name="Zhu H."/>
        </authorList>
    </citation>
    <scope>NUCLEOTIDE SEQUENCE [LARGE SCALE GENOMIC DNA]</scope>
    <source>
        <strain evidence="1 2">9NM-10</strain>
    </source>
</reference>
<comment type="caution">
    <text evidence="1">The sequence shown here is derived from an EMBL/GenBank/DDBJ whole genome shotgun (WGS) entry which is preliminary data.</text>
</comment>
<dbReference type="AlphaFoldDB" id="A0A2A4B1X7"/>
<accession>A0A2A4B1X7</accession>
<organism evidence="1 2">
    <name type="scientific">Sphingomonas spermidinifaciens</name>
    <dbReference type="NCBI Taxonomy" id="1141889"/>
    <lineage>
        <taxon>Bacteria</taxon>
        <taxon>Pseudomonadati</taxon>
        <taxon>Pseudomonadota</taxon>
        <taxon>Alphaproteobacteria</taxon>
        <taxon>Sphingomonadales</taxon>
        <taxon>Sphingomonadaceae</taxon>
        <taxon>Sphingomonas</taxon>
    </lineage>
</organism>
<keyword evidence="2" id="KW-1185">Reference proteome</keyword>